<evidence type="ECO:0000259" key="6">
    <source>
        <dbReference type="Pfam" id="PF00724"/>
    </source>
</evidence>
<dbReference type="InterPro" id="IPR001155">
    <property type="entry name" value="OxRdtase_FMN_N"/>
</dbReference>
<dbReference type="CDD" id="cd02932">
    <property type="entry name" value="OYE_YqiM_FMN"/>
    <property type="match status" value="1"/>
</dbReference>
<evidence type="ECO:0000256" key="1">
    <source>
        <dbReference type="ARBA" id="ARBA00001917"/>
    </source>
</evidence>
<gene>
    <name evidence="7" type="ORF">KDA_40400</name>
</gene>
<protein>
    <submittedName>
        <fullName evidence="7">Oxidoreductase</fullName>
    </submittedName>
</protein>
<evidence type="ECO:0000256" key="5">
    <source>
        <dbReference type="ARBA" id="ARBA00023002"/>
    </source>
</evidence>
<keyword evidence="5" id="KW-0560">Oxidoreductase</keyword>
<dbReference type="GO" id="GO:0050661">
    <property type="term" value="F:NADP binding"/>
    <property type="evidence" value="ECO:0007669"/>
    <property type="project" value="InterPro"/>
</dbReference>
<keyword evidence="8" id="KW-1185">Reference proteome</keyword>
<dbReference type="PANTHER" id="PTHR43303">
    <property type="entry name" value="NADPH DEHYDROGENASE C23G7.10C-RELATED"/>
    <property type="match status" value="1"/>
</dbReference>
<name>A0A402BB72_9CHLR</name>
<evidence type="ECO:0000256" key="3">
    <source>
        <dbReference type="ARBA" id="ARBA00022643"/>
    </source>
</evidence>
<dbReference type="SUPFAM" id="SSF51395">
    <property type="entry name" value="FMN-linked oxidoreductases"/>
    <property type="match status" value="1"/>
</dbReference>
<dbReference type="PANTHER" id="PTHR43303:SF4">
    <property type="entry name" value="NADPH DEHYDROGENASE C23G7.10C-RELATED"/>
    <property type="match status" value="1"/>
</dbReference>
<keyword evidence="2" id="KW-0285">Flavoprotein</keyword>
<evidence type="ECO:0000256" key="2">
    <source>
        <dbReference type="ARBA" id="ARBA00022630"/>
    </source>
</evidence>
<evidence type="ECO:0000313" key="7">
    <source>
        <dbReference type="EMBL" id="GCE28556.1"/>
    </source>
</evidence>
<dbReference type="Proteomes" id="UP000287171">
    <property type="component" value="Unassembled WGS sequence"/>
</dbReference>
<comment type="caution">
    <text evidence="7">The sequence shown here is derived from an EMBL/GenBank/DDBJ whole genome shotgun (WGS) entry which is preliminary data.</text>
</comment>
<dbReference type="Gene3D" id="3.20.20.70">
    <property type="entry name" value="Aldolase class I"/>
    <property type="match status" value="1"/>
</dbReference>
<proteinExistence type="predicted"/>
<accession>A0A402BB72</accession>
<dbReference type="RefSeq" id="WP_126628759.1">
    <property type="nucleotide sequence ID" value="NZ_BIFT01000001.1"/>
</dbReference>
<dbReference type="InterPro" id="IPR013785">
    <property type="entry name" value="Aldolase_TIM"/>
</dbReference>
<dbReference type="Pfam" id="PF00724">
    <property type="entry name" value="Oxidored_FMN"/>
    <property type="match status" value="1"/>
</dbReference>
<comment type="cofactor">
    <cofactor evidence="1">
        <name>FMN</name>
        <dbReference type="ChEBI" id="CHEBI:58210"/>
    </cofactor>
</comment>
<dbReference type="GO" id="GO:0010181">
    <property type="term" value="F:FMN binding"/>
    <property type="evidence" value="ECO:0007669"/>
    <property type="project" value="InterPro"/>
</dbReference>
<feature type="domain" description="NADH:flavin oxidoreductase/NADH oxidase N-terminal" evidence="6">
    <location>
        <begin position="20"/>
        <end position="355"/>
    </location>
</feature>
<reference evidence="8" key="1">
    <citation type="submission" date="2018-12" db="EMBL/GenBank/DDBJ databases">
        <title>Tengunoibacter tsumagoiensis gen. nov., sp. nov., Dictyobacter kobayashii sp. nov., D. alpinus sp. nov., and D. joshuensis sp. nov. and description of Dictyobacteraceae fam. nov. within the order Ktedonobacterales isolated from Tengu-no-mugimeshi.</title>
        <authorList>
            <person name="Wang C.M."/>
            <person name="Zheng Y."/>
            <person name="Sakai Y."/>
            <person name="Toyoda A."/>
            <person name="Minakuchi Y."/>
            <person name="Abe K."/>
            <person name="Yokota A."/>
            <person name="Yabe S."/>
        </authorList>
    </citation>
    <scope>NUCLEOTIDE SEQUENCE [LARGE SCALE GENOMIC DNA]</scope>
    <source>
        <strain evidence="8">Uno16</strain>
    </source>
</reference>
<dbReference type="OrthoDB" id="9772736at2"/>
<dbReference type="AlphaFoldDB" id="A0A402BB72"/>
<dbReference type="InterPro" id="IPR044152">
    <property type="entry name" value="YqjM-like"/>
</dbReference>
<evidence type="ECO:0000313" key="8">
    <source>
        <dbReference type="Proteomes" id="UP000287171"/>
    </source>
</evidence>
<keyword evidence="3" id="KW-0288">FMN</keyword>
<sequence length="370" mass="40851">MNPTRVHPEENQDQIATVPLFTPYKLRGLTFRNRIVVSPMCQYSSHDGFANDWHLVHLGQFAIGGAALVLAEATAIEARGRITPQDLGIYKDEHIPMLARIVTFIREQGAIAGMQLSHAGRKASTYRPWSGHGKIPAQHGGWQTVAPSAEAFSDTYPVPAALTHRGIAEIVQNFRRGAERALSAGFQVLEIHAAHGYLLHEFLSPLSNKREDEYGGSLQNRLRFLLEVCDAVRKAMPENLPLLVRISATDWAEGGLTGEDAVEIASALSKHGVDLIDTSTGGNVPNPIIPVGPGYQVPFAEDIRHKAHIPTGVVGLIIHASQANKILEDKQADMIFLARELLRDPHWPLQAARKLHYDITWPDQYLRARL</sequence>
<evidence type="ECO:0000256" key="4">
    <source>
        <dbReference type="ARBA" id="ARBA00022857"/>
    </source>
</evidence>
<keyword evidence="4" id="KW-0521">NADP</keyword>
<dbReference type="EMBL" id="BIFT01000001">
    <property type="protein sequence ID" value="GCE28556.1"/>
    <property type="molecule type" value="Genomic_DNA"/>
</dbReference>
<organism evidence="7 8">
    <name type="scientific">Dictyobacter alpinus</name>
    <dbReference type="NCBI Taxonomy" id="2014873"/>
    <lineage>
        <taxon>Bacteria</taxon>
        <taxon>Bacillati</taxon>
        <taxon>Chloroflexota</taxon>
        <taxon>Ktedonobacteria</taxon>
        <taxon>Ktedonobacterales</taxon>
        <taxon>Dictyobacteraceae</taxon>
        <taxon>Dictyobacter</taxon>
    </lineage>
</organism>
<dbReference type="GO" id="GO:0003959">
    <property type="term" value="F:NADPH dehydrogenase activity"/>
    <property type="evidence" value="ECO:0007669"/>
    <property type="project" value="InterPro"/>
</dbReference>